<dbReference type="SUPFAM" id="SSF53649">
    <property type="entry name" value="Alkaline phosphatase-like"/>
    <property type="match status" value="1"/>
</dbReference>
<comment type="caution">
    <text evidence="2">The sequence shown here is derived from an EMBL/GenBank/DDBJ whole genome shotgun (WGS) entry which is preliminary data.</text>
</comment>
<evidence type="ECO:0000313" key="2">
    <source>
        <dbReference type="EMBL" id="MBP0614405.1"/>
    </source>
</evidence>
<dbReference type="RefSeq" id="WP_209592809.1">
    <property type="nucleotide sequence ID" value="NZ_JAGJCF010000001.1"/>
</dbReference>
<reference evidence="2 3" key="1">
    <citation type="submission" date="2021-04" db="EMBL/GenBank/DDBJ databases">
        <title>Whole genome sequence of Jiella sp. KSK16Y-1.</title>
        <authorList>
            <person name="Tuo L."/>
        </authorList>
    </citation>
    <scope>NUCLEOTIDE SEQUENCE [LARGE SCALE GENOMIC DNA]</scope>
    <source>
        <strain evidence="2 3">KSK16Y-1</strain>
    </source>
</reference>
<evidence type="ECO:0000256" key="1">
    <source>
        <dbReference type="SAM" id="MobiDB-lite"/>
    </source>
</evidence>
<dbReference type="Proteomes" id="UP000678276">
    <property type="component" value="Unassembled WGS sequence"/>
</dbReference>
<proteinExistence type="predicted"/>
<dbReference type="EMBL" id="JAGJCF010000001">
    <property type="protein sequence ID" value="MBP0614405.1"/>
    <property type="molecule type" value="Genomic_DNA"/>
</dbReference>
<accession>A0ABS4BEM2</accession>
<feature type="region of interest" description="Disordered" evidence="1">
    <location>
        <begin position="70"/>
        <end position="95"/>
    </location>
</feature>
<dbReference type="InterPro" id="IPR017850">
    <property type="entry name" value="Alkaline_phosphatase_core_sf"/>
</dbReference>
<dbReference type="Gene3D" id="3.40.720.10">
    <property type="entry name" value="Alkaline Phosphatase, subunit A"/>
    <property type="match status" value="1"/>
</dbReference>
<protein>
    <submittedName>
        <fullName evidence="2">Uncharacterized protein</fullName>
    </submittedName>
</protein>
<sequence length="95" mass="10433">MRRFNRLERSLCVHWDARRSNVLLVTVDQSPGRLLDCAGHPVIETPTLDALAESCVAGFEPPPRTMCDTRGLGGQRKLHYPPPPLDLSDALVGTA</sequence>
<name>A0ABS4BEM2_9HYPH</name>
<keyword evidence="3" id="KW-1185">Reference proteome</keyword>
<gene>
    <name evidence="2" type="ORF">J6595_02225</name>
</gene>
<organism evidence="2 3">
    <name type="scientific">Jiella mangrovi</name>
    <dbReference type="NCBI Taxonomy" id="2821407"/>
    <lineage>
        <taxon>Bacteria</taxon>
        <taxon>Pseudomonadati</taxon>
        <taxon>Pseudomonadota</taxon>
        <taxon>Alphaproteobacteria</taxon>
        <taxon>Hyphomicrobiales</taxon>
        <taxon>Aurantimonadaceae</taxon>
        <taxon>Jiella</taxon>
    </lineage>
</organism>
<evidence type="ECO:0000313" key="3">
    <source>
        <dbReference type="Proteomes" id="UP000678276"/>
    </source>
</evidence>